<dbReference type="EMBL" id="MIGC01001749">
    <property type="protein sequence ID" value="PHJ22270.1"/>
    <property type="molecule type" value="Genomic_DNA"/>
</dbReference>
<dbReference type="GeneID" id="94427288"/>
<sequence length="523" mass="58896">MKHIVSGRLARPSSPRLHWRLVLATHATLSLVLSTTWVNGFHSQQRHPTPDFLLQADRLGAIGAHEAAARAGRGPAFHRTLTEETERSHSMIQQWVDQQDQLSRATGSIPRFSSLPESEWDYRRHGEDWGGLCKTGMKQSPVDLHIEGLQEPEYRNLTTMYMNAFAGSPLPYRAFKPWKRGDIFYTYPHQFTQVEIYKTDKVFQVRVPDDSMTTLGALFPTDTTEMYAAQHIFFHSPSEHTFQGEANRREIEMQIWHYSNDLLSFEASTSVNHTSLPYLALFAQSSLNLPDVEEALKRNNANGTDPSLPSSHWRVISLTFMSEELDQTSLAELRSLPSERLLSTLLSAETIKSQEGQSEKVELPHPLNLQSLMMMVQLTNTEFFAYDGSTTIPGCQENVRWYVARQPLPVATETMLRFYKMLNPKHLQSRDEKDGNFRMLQNVEDNMRNEGNVFLVQGFPLQVLIANSLGFDTMAKMSKEGGQLFQGWFGSSGSGLSARSALTVALSAAIVTVVSAAGILPVI</sequence>
<gene>
    <name evidence="2" type="ORF">CSUI_003882</name>
</gene>
<accession>A0A2C6KP54</accession>
<dbReference type="PROSITE" id="PS51144">
    <property type="entry name" value="ALPHA_CA_2"/>
    <property type="match status" value="1"/>
</dbReference>
<dbReference type="AlphaFoldDB" id="A0A2C6KP54"/>
<comment type="caution">
    <text evidence="2">The sequence shown here is derived from an EMBL/GenBank/DDBJ whole genome shotgun (WGS) entry which is preliminary data.</text>
</comment>
<dbReference type="SMART" id="SM01057">
    <property type="entry name" value="Carb_anhydrase"/>
    <property type="match status" value="1"/>
</dbReference>
<dbReference type="SUPFAM" id="SSF51069">
    <property type="entry name" value="Carbonic anhydrase"/>
    <property type="match status" value="1"/>
</dbReference>
<dbReference type="Gene3D" id="3.10.200.10">
    <property type="entry name" value="Alpha carbonic anhydrase"/>
    <property type="match status" value="1"/>
</dbReference>
<protein>
    <submittedName>
        <fullName evidence="2">Duplicated carbonic</fullName>
    </submittedName>
</protein>
<dbReference type="VEuPathDB" id="ToxoDB:CSUI_003882"/>
<dbReference type="Pfam" id="PF00194">
    <property type="entry name" value="Carb_anhydrase"/>
    <property type="match status" value="1"/>
</dbReference>
<dbReference type="InterPro" id="IPR023561">
    <property type="entry name" value="Carbonic_anhydrase_a-class"/>
</dbReference>
<reference evidence="2 3" key="1">
    <citation type="journal article" date="2017" name="Int. J. Parasitol.">
        <title>The genome of the protozoan parasite Cystoisospora suis and a reverse vaccinology approach to identify vaccine candidates.</title>
        <authorList>
            <person name="Palmieri N."/>
            <person name="Shrestha A."/>
            <person name="Ruttkowski B."/>
            <person name="Beck T."/>
            <person name="Vogl C."/>
            <person name="Tomley F."/>
            <person name="Blake D.P."/>
            <person name="Joachim A."/>
        </authorList>
    </citation>
    <scope>NUCLEOTIDE SEQUENCE [LARGE SCALE GENOMIC DNA]</scope>
    <source>
        <strain evidence="2 3">Wien I</strain>
    </source>
</reference>
<dbReference type="GO" id="GO:0008270">
    <property type="term" value="F:zinc ion binding"/>
    <property type="evidence" value="ECO:0007669"/>
    <property type="project" value="InterPro"/>
</dbReference>
<feature type="domain" description="Alpha-carbonic anhydrase" evidence="1">
    <location>
        <begin position="118"/>
        <end position="452"/>
    </location>
</feature>
<proteinExistence type="predicted"/>
<dbReference type="RefSeq" id="XP_067923947.1">
    <property type="nucleotide sequence ID" value="XM_068064077.1"/>
</dbReference>
<dbReference type="PANTHER" id="PTHR18952">
    <property type="entry name" value="CARBONIC ANHYDRASE"/>
    <property type="match status" value="1"/>
</dbReference>
<evidence type="ECO:0000259" key="1">
    <source>
        <dbReference type="PROSITE" id="PS51144"/>
    </source>
</evidence>
<dbReference type="GO" id="GO:0004089">
    <property type="term" value="F:carbonate dehydratase activity"/>
    <property type="evidence" value="ECO:0007669"/>
    <property type="project" value="InterPro"/>
</dbReference>
<keyword evidence="3" id="KW-1185">Reference proteome</keyword>
<dbReference type="Proteomes" id="UP000221165">
    <property type="component" value="Unassembled WGS sequence"/>
</dbReference>
<dbReference type="OrthoDB" id="429145at2759"/>
<evidence type="ECO:0000313" key="3">
    <source>
        <dbReference type="Proteomes" id="UP000221165"/>
    </source>
</evidence>
<dbReference type="InterPro" id="IPR036398">
    <property type="entry name" value="CA_dom_sf"/>
</dbReference>
<dbReference type="InterPro" id="IPR001148">
    <property type="entry name" value="CA_dom"/>
</dbReference>
<organism evidence="2 3">
    <name type="scientific">Cystoisospora suis</name>
    <dbReference type="NCBI Taxonomy" id="483139"/>
    <lineage>
        <taxon>Eukaryota</taxon>
        <taxon>Sar</taxon>
        <taxon>Alveolata</taxon>
        <taxon>Apicomplexa</taxon>
        <taxon>Conoidasida</taxon>
        <taxon>Coccidia</taxon>
        <taxon>Eucoccidiorida</taxon>
        <taxon>Eimeriorina</taxon>
        <taxon>Sarcocystidae</taxon>
        <taxon>Cystoisospora</taxon>
    </lineage>
</organism>
<evidence type="ECO:0000313" key="2">
    <source>
        <dbReference type="EMBL" id="PHJ22270.1"/>
    </source>
</evidence>
<dbReference type="GO" id="GO:0006730">
    <property type="term" value="P:one-carbon metabolic process"/>
    <property type="evidence" value="ECO:0007669"/>
    <property type="project" value="TreeGrafter"/>
</dbReference>
<name>A0A2C6KP54_9APIC</name>
<dbReference type="PANTHER" id="PTHR18952:SF276">
    <property type="entry name" value="CHROMOSOME UNDETERMINED SCAFFOLD_53, WHOLE GENOME SHOTGUN SEQUENCE"/>
    <property type="match status" value="1"/>
</dbReference>